<dbReference type="GO" id="GO:0070161">
    <property type="term" value="C:anchoring junction"/>
    <property type="evidence" value="ECO:0007669"/>
    <property type="project" value="UniProtKB-SubCell"/>
</dbReference>
<feature type="compositionally biased region" description="Polar residues" evidence="5">
    <location>
        <begin position="52"/>
        <end position="65"/>
    </location>
</feature>
<proteinExistence type="predicted"/>
<comment type="subcellular location">
    <subcellularLocation>
        <location evidence="1">Cell junction</location>
    </subcellularLocation>
</comment>
<feature type="region of interest" description="Disordered" evidence="5">
    <location>
        <begin position="331"/>
        <end position="356"/>
    </location>
</feature>
<reference evidence="8 9" key="1">
    <citation type="journal article" date="2018" name="Gigascience">
        <title>Genomes of trombidid mites reveal novel predicted allergens and laterally-transferred genes associated with secondary metabolism.</title>
        <authorList>
            <person name="Dong X."/>
            <person name="Chaisiri K."/>
            <person name="Xia D."/>
            <person name="Armstrong S.D."/>
            <person name="Fang Y."/>
            <person name="Donnelly M.J."/>
            <person name="Kadowaki T."/>
            <person name="McGarry J.W."/>
            <person name="Darby A.C."/>
            <person name="Makepeace B.L."/>
        </authorList>
    </citation>
    <scope>NUCLEOTIDE SEQUENCE [LARGE SCALE GENOMIC DNA]</scope>
    <source>
        <strain evidence="8">UoL-UT</strain>
    </source>
</reference>
<dbReference type="PANTHER" id="PTHR14167">
    <property type="entry name" value="SH3 DOMAIN-CONTAINING"/>
    <property type="match status" value="1"/>
</dbReference>
<evidence type="ECO:0000313" key="9">
    <source>
        <dbReference type="Proteomes" id="UP000288716"/>
    </source>
</evidence>
<dbReference type="PRINTS" id="PR00499">
    <property type="entry name" value="P67PHOX"/>
</dbReference>
<dbReference type="VEuPathDB" id="VectorBase:LDEU001714"/>
<dbReference type="SMART" id="SM00326">
    <property type="entry name" value="SH3"/>
    <property type="match status" value="3"/>
</dbReference>
<dbReference type="PANTHER" id="PTHR14167:SF116">
    <property type="entry name" value="CAP, ISOFORM AC"/>
    <property type="match status" value="1"/>
</dbReference>
<keyword evidence="2 4" id="KW-0728">SH3 domain</keyword>
<feature type="compositionally biased region" description="Basic and acidic residues" evidence="5">
    <location>
        <begin position="331"/>
        <end position="350"/>
    </location>
</feature>
<name>A0A443SS90_9ACAR</name>
<evidence type="ECO:0000256" key="3">
    <source>
        <dbReference type="ARBA" id="ARBA00022949"/>
    </source>
</evidence>
<dbReference type="PROSITE" id="PS50831">
    <property type="entry name" value="SOHO"/>
    <property type="match status" value="1"/>
</dbReference>
<evidence type="ECO:0000256" key="1">
    <source>
        <dbReference type="ARBA" id="ARBA00004282"/>
    </source>
</evidence>
<feature type="domain" description="SH3" evidence="6">
    <location>
        <begin position="692"/>
        <end position="752"/>
    </location>
</feature>
<protein>
    <submittedName>
        <fullName evidence="8">Sorbin and SH3 domain-containing protein 2-like isoform X28</fullName>
    </submittedName>
</protein>
<feature type="domain" description="SH3" evidence="6">
    <location>
        <begin position="574"/>
        <end position="634"/>
    </location>
</feature>
<evidence type="ECO:0000259" key="6">
    <source>
        <dbReference type="PROSITE" id="PS50002"/>
    </source>
</evidence>
<dbReference type="PROSITE" id="PS50002">
    <property type="entry name" value="SH3"/>
    <property type="match status" value="2"/>
</dbReference>
<feature type="region of interest" description="Disordered" evidence="5">
    <location>
        <begin position="140"/>
        <end position="176"/>
    </location>
</feature>
<dbReference type="AlphaFoldDB" id="A0A443SS90"/>
<evidence type="ECO:0000259" key="7">
    <source>
        <dbReference type="PROSITE" id="PS50831"/>
    </source>
</evidence>
<evidence type="ECO:0000313" key="8">
    <source>
        <dbReference type="EMBL" id="RWS30325.1"/>
    </source>
</evidence>
<dbReference type="SUPFAM" id="SSF50044">
    <property type="entry name" value="SH3-domain"/>
    <property type="match status" value="3"/>
</dbReference>
<feature type="region of interest" description="Disordered" evidence="5">
    <location>
        <begin position="409"/>
        <end position="429"/>
    </location>
</feature>
<feature type="region of interest" description="Disordered" evidence="5">
    <location>
        <begin position="25"/>
        <end position="115"/>
    </location>
</feature>
<organism evidence="8 9">
    <name type="scientific">Leptotrombidium deliense</name>
    <dbReference type="NCBI Taxonomy" id="299467"/>
    <lineage>
        <taxon>Eukaryota</taxon>
        <taxon>Metazoa</taxon>
        <taxon>Ecdysozoa</taxon>
        <taxon>Arthropoda</taxon>
        <taxon>Chelicerata</taxon>
        <taxon>Arachnida</taxon>
        <taxon>Acari</taxon>
        <taxon>Acariformes</taxon>
        <taxon>Trombidiformes</taxon>
        <taxon>Prostigmata</taxon>
        <taxon>Anystina</taxon>
        <taxon>Parasitengona</taxon>
        <taxon>Trombiculoidea</taxon>
        <taxon>Trombiculidae</taxon>
        <taxon>Leptotrombidium</taxon>
    </lineage>
</organism>
<sequence>QSEEEILSPSEDFVDTCVEALGKPVAELEAGPSSRSADHGDLTPSDIPFAISPQSEESDMSSVTKPSFKARAPKNIWSPGSTTTTSSESTTTTIPATTASATQTTPTKVDAKASTLPHGFRPVSFEPSELEPSLLAIDTSLANSNPDTSLLSPSSVSETSIDTSKQVTSRSPQSPITKYWTLPRHASKEDYNAAAIRQVVTDKAPPPEAHFLYETPTTKYYTLPTAVTEKTTTAISAPKKFEGIGPTDESGLPISLRTEEFREDWYKTMFNKLHKFEKPKSDLDEPIRIKLRSHKPEYHFSPKYFEEEDRGPTPRNIADYEPGHSSISLREKQMAEQREKEMHDEHDSRRRPPVPYHRNCVFNALTSTNGYESDSSYIIKKKEPKTVPTPASRSTYCAVQRGDIDIPFGGLQKPAPQPRSHKDSKHKYDEEEVNIHFRSPIRQLVKDDSVTDEQLAKRQREQMRRFYENDFEKRHVKESQTNAQRRHHFTPKQEHIVHLDRYQRAYSEKETSQLEHNLLARVLFDFHALSSRELSAKKGDIVIVHRPVNHNWVEVEDSQSGLKGLVPRNYLDFEKEGSAKAKYDFEAKTPVEIQLKKSEIIRLLRKVDENWFEGINSKGDVGIFPCSYVEIFKPPLYLQLNNNRYSTYRPLSPPEQYSRSLSPVCPPSPSRLSRSVNGTNHAHKVSEGTAVSGKKLYRVLYPYKPQQGDELELLAGDILTVTMHCDDGWFVGHSTLTGQYGTFPGNYVELLM</sequence>
<dbReference type="Pfam" id="PF14604">
    <property type="entry name" value="SH3_9"/>
    <property type="match status" value="1"/>
</dbReference>
<dbReference type="InterPro" id="IPR003127">
    <property type="entry name" value="SoHo_dom"/>
</dbReference>
<dbReference type="Gene3D" id="2.30.30.40">
    <property type="entry name" value="SH3 Domains"/>
    <property type="match status" value="3"/>
</dbReference>
<feature type="compositionally biased region" description="Low complexity" evidence="5">
    <location>
        <begin position="78"/>
        <end position="107"/>
    </location>
</feature>
<feature type="compositionally biased region" description="Low complexity" evidence="5">
    <location>
        <begin position="148"/>
        <end position="160"/>
    </location>
</feature>
<keyword evidence="9" id="KW-1185">Reference proteome</keyword>
<dbReference type="InterPro" id="IPR001452">
    <property type="entry name" value="SH3_domain"/>
</dbReference>
<accession>A0A443SS90</accession>
<dbReference type="Pfam" id="PF02208">
    <property type="entry name" value="Sorb"/>
    <property type="match status" value="1"/>
</dbReference>
<evidence type="ECO:0000256" key="2">
    <source>
        <dbReference type="ARBA" id="ARBA00022443"/>
    </source>
</evidence>
<evidence type="ECO:0000256" key="5">
    <source>
        <dbReference type="SAM" id="MobiDB-lite"/>
    </source>
</evidence>
<dbReference type="InterPro" id="IPR036028">
    <property type="entry name" value="SH3-like_dom_sf"/>
</dbReference>
<comment type="caution">
    <text evidence="8">The sequence shown here is derived from an EMBL/GenBank/DDBJ whole genome shotgun (WGS) entry which is preliminary data.</text>
</comment>
<dbReference type="EMBL" id="NCKV01000550">
    <property type="protein sequence ID" value="RWS30325.1"/>
    <property type="molecule type" value="Genomic_DNA"/>
</dbReference>
<feature type="compositionally biased region" description="Polar residues" evidence="5">
    <location>
        <begin position="670"/>
        <end position="679"/>
    </location>
</feature>
<keyword evidence="3" id="KW-0965">Cell junction</keyword>
<feature type="non-terminal residue" evidence="8">
    <location>
        <position position="1"/>
    </location>
</feature>
<feature type="domain" description="SoHo" evidence="7">
    <location>
        <begin position="235"/>
        <end position="296"/>
    </location>
</feature>
<feature type="region of interest" description="Disordered" evidence="5">
    <location>
        <begin position="657"/>
        <end position="679"/>
    </location>
</feature>
<evidence type="ECO:0000256" key="4">
    <source>
        <dbReference type="PROSITE-ProRule" id="PRU00192"/>
    </source>
</evidence>
<gene>
    <name evidence="8" type="ORF">B4U80_00288</name>
</gene>
<dbReference type="OrthoDB" id="19092at2759"/>
<feature type="compositionally biased region" description="Polar residues" evidence="5">
    <location>
        <begin position="161"/>
        <end position="176"/>
    </location>
</feature>
<dbReference type="STRING" id="299467.A0A443SS90"/>
<dbReference type="InterPro" id="IPR050384">
    <property type="entry name" value="Endophilin_SH3RF"/>
</dbReference>
<dbReference type="SMART" id="SM00459">
    <property type="entry name" value="Sorb"/>
    <property type="match status" value="1"/>
</dbReference>
<dbReference type="Pfam" id="PF00018">
    <property type="entry name" value="SH3_1"/>
    <property type="match status" value="2"/>
</dbReference>
<dbReference type="Proteomes" id="UP000288716">
    <property type="component" value="Unassembled WGS sequence"/>
</dbReference>